<feature type="transmembrane region" description="Helical" evidence="1">
    <location>
        <begin position="12"/>
        <end position="33"/>
    </location>
</feature>
<dbReference type="AlphaFoldDB" id="A0A7Y2M190"/>
<comment type="caution">
    <text evidence="3">The sequence shown here is derived from an EMBL/GenBank/DDBJ whole genome shotgun (WGS) entry which is preliminary data.</text>
</comment>
<feature type="domain" description="Thioredoxin-like fold" evidence="2">
    <location>
        <begin position="63"/>
        <end position="212"/>
    </location>
</feature>
<dbReference type="Proteomes" id="UP000543598">
    <property type="component" value="Unassembled WGS sequence"/>
</dbReference>
<keyword evidence="1" id="KW-1133">Transmembrane helix</keyword>
<dbReference type="Gene3D" id="3.40.30.10">
    <property type="entry name" value="Glutaredoxin"/>
    <property type="match status" value="1"/>
</dbReference>
<keyword evidence="4" id="KW-1185">Reference proteome</keyword>
<reference evidence="3 4" key="1">
    <citation type="submission" date="2020-05" db="EMBL/GenBank/DDBJ databases">
        <title>MicrobeNet Type strains.</title>
        <authorList>
            <person name="Nicholson A.C."/>
        </authorList>
    </citation>
    <scope>NUCLEOTIDE SEQUENCE [LARGE SCALE GENOMIC DNA]</scope>
    <source>
        <strain evidence="3 4">JCM 14282</strain>
    </source>
</reference>
<proteinExistence type="predicted"/>
<dbReference type="InterPro" id="IPR012336">
    <property type="entry name" value="Thioredoxin-like_fold"/>
</dbReference>
<gene>
    <name evidence="3" type="ORF">HLA99_10720</name>
</gene>
<dbReference type="InterPro" id="IPR036249">
    <property type="entry name" value="Thioredoxin-like_sf"/>
</dbReference>
<evidence type="ECO:0000313" key="3">
    <source>
        <dbReference type="EMBL" id="NNH04322.1"/>
    </source>
</evidence>
<dbReference type="EMBL" id="JABEMB010000014">
    <property type="protein sequence ID" value="NNH04322.1"/>
    <property type="molecule type" value="Genomic_DNA"/>
</dbReference>
<dbReference type="SUPFAM" id="SSF52833">
    <property type="entry name" value="Thioredoxin-like"/>
    <property type="match status" value="1"/>
</dbReference>
<dbReference type="Pfam" id="PF13462">
    <property type="entry name" value="Thioredoxin_4"/>
    <property type="match status" value="1"/>
</dbReference>
<keyword evidence="1" id="KW-0472">Membrane</keyword>
<organism evidence="3 4">
    <name type="scientific">Microbacterium ulmi</name>
    <dbReference type="NCBI Taxonomy" id="179095"/>
    <lineage>
        <taxon>Bacteria</taxon>
        <taxon>Bacillati</taxon>
        <taxon>Actinomycetota</taxon>
        <taxon>Actinomycetes</taxon>
        <taxon>Micrococcales</taxon>
        <taxon>Microbacteriaceae</taxon>
        <taxon>Microbacterium</taxon>
    </lineage>
</organism>
<dbReference type="RefSeq" id="WP_167038514.1">
    <property type="nucleotide sequence ID" value="NZ_BAAANA010000001.1"/>
</dbReference>
<evidence type="ECO:0000259" key="2">
    <source>
        <dbReference type="Pfam" id="PF13462"/>
    </source>
</evidence>
<evidence type="ECO:0000313" key="4">
    <source>
        <dbReference type="Proteomes" id="UP000543598"/>
    </source>
</evidence>
<accession>A0A7Y2M190</accession>
<dbReference type="CDD" id="cd02972">
    <property type="entry name" value="DsbA_family"/>
    <property type="match status" value="1"/>
</dbReference>
<protein>
    <submittedName>
        <fullName evidence="3">Thioredoxin domain-containing protein</fullName>
    </submittedName>
</protein>
<keyword evidence="1" id="KW-0812">Transmembrane</keyword>
<evidence type="ECO:0000256" key="1">
    <source>
        <dbReference type="SAM" id="Phobius"/>
    </source>
</evidence>
<name>A0A7Y2M190_9MICO</name>
<sequence>MASTVRKTNWFAIWVSVGVVVALAIVAGLVVWMNRSTELPDVKPEASNIDVETGAIAVGSGENDITTFIDFMCPICNQFEQLYGETIQGLVDDGSATLNIHPISILDSRSQGTQFSTRAASAMYCVAVEDADGVLPFLEGMYANQPEEGTRGLTDDQIIGIATGAGVTGIDGCVNDGRYMKYVTAMTEKTPVAPGAQGIGTPTVLLNGEFVRLTGDPQADLVANLK</sequence>